<dbReference type="CDD" id="cd02511">
    <property type="entry name" value="Beta4Glucosyltransferase"/>
    <property type="match status" value="1"/>
</dbReference>
<dbReference type="Pfam" id="PF13181">
    <property type="entry name" value="TPR_8"/>
    <property type="match status" value="1"/>
</dbReference>
<evidence type="ECO:0000313" key="3">
    <source>
        <dbReference type="EMBL" id="MBC8537578.1"/>
    </source>
</evidence>
<organism evidence="3 4">
    <name type="scientific">Guopingia tenuis</name>
    <dbReference type="NCBI Taxonomy" id="2763656"/>
    <lineage>
        <taxon>Bacteria</taxon>
        <taxon>Bacillati</taxon>
        <taxon>Bacillota</taxon>
        <taxon>Clostridia</taxon>
        <taxon>Christensenellales</taxon>
        <taxon>Christensenellaceae</taxon>
        <taxon>Guopingia</taxon>
    </lineage>
</organism>
<keyword evidence="4" id="KW-1185">Reference proteome</keyword>
<sequence length="354" mass="41109">MIEISLCMIVRNEENVLGRCLQCAQSFADEIIVVDTGSTDGTKALAENFTKKVFDFPWTDDFAAARNYSFSKATRDYIMWLDADDVVRPEDQEKILQLKKDLDPSVDVVMMKYLAGFDELGNPTFVYDRERLLRRAAQPVWEGAIHEVITPFGNILKTDIAVCHKKIKPGDPDRNLRIFEKMIKDGKTLSPREKFYYGRELMYHGRYDEAGHIFRDFLEEGQGWIENKIEACLNLAYCLDALGKKDSALQSLFSSFHYAAPRAEICCEIGRIFLSREQYSLAIFWYEQALRCRPEENQGFLKQDCYRFIPYMQLCVCYDRMGDTARAKEYNEKAGALKPQHPAYLYNVRYFSSR</sequence>
<dbReference type="PROSITE" id="PS50005">
    <property type="entry name" value="TPR"/>
    <property type="match status" value="1"/>
</dbReference>
<dbReference type="InterPro" id="IPR019734">
    <property type="entry name" value="TPR_rpt"/>
</dbReference>
<dbReference type="Pfam" id="PF00535">
    <property type="entry name" value="Glycos_transf_2"/>
    <property type="match status" value="1"/>
</dbReference>
<dbReference type="SUPFAM" id="SSF53448">
    <property type="entry name" value="Nucleotide-diphospho-sugar transferases"/>
    <property type="match status" value="1"/>
</dbReference>
<dbReference type="PANTHER" id="PTHR43630:SF2">
    <property type="entry name" value="GLYCOSYLTRANSFERASE"/>
    <property type="match status" value="1"/>
</dbReference>
<accession>A0A926DF94</accession>
<dbReference type="Gene3D" id="3.90.550.10">
    <property type="entry name" value="Spore Coat Polysaccharide Biosynthesis Protein SpsA, Chain A"/>
    <property type="match status" value="1"/>
</dbReference>
<feature type="domain" description="Glycosyltransferase 2-like" evidence="2">
    <location>
        <begin position="5"/>
        <end position="142"/>
    </location>
</feature>
<reference evidence="3" key="1">
    <citation type="submission" date="2020-08" db="EMBL/GenBank/DDBJ databases">
        <title>Genome public.</title>
        <authorList>
            <person name="Liu C."/>
            <person name="Sun Q."/>
        </authorList>
    </citation>
    <scope>NUCLEOTIDE SEQUENCE</scope>
    <source>
        <strain evidence="3">NSJ-63</strain>
    </source>
</reference>
<dbReference type="InterPro" id="IPR001173">
    <property type="entry name" value="Glyco_trans_2-like"/>
</dbReference>
<feature type="repeat" description="TPR" evidence="1">
    <location>
        <begin position="263"/>
        <end position="296"/>
    </location>
</feature>
<evidence type="ECO:0000259" key="2">
    <source>
        <dbReference type="Pfam" id="PF00535"/>
    </source>
</evidence>
<protein>
    <submittedName>
        <fullName evidence="3">Glycosyltransferase</fullName>
    </submittedName>
</protein>
<gene>
    <name evidence="3" type="ORF">H8693_01365</name>
</gene>
<dbReference type="RefSeq" id="WP_249279479.1">
    <property type="nucleotide sequence ID" value="NZ_JACRSS010000001.1"/>
</dbReference>
<proteinExistence type="predicted"/>
<dbReference type="Proteomes" id="UP000617951">
    <property type="component" value="Unassembled WGS sequence"/>
</dbReference>
<dbReference type="AlphaFoldDB" id="A0A926DF94"/>
<comment type="caution">
    <text evidence="3">The sequence shown here is derived from an EMBL/GenBank/DDBJ whole genome shotgun (WGS) entry which is preliminary data.</text>
</comment>
<dbReference type="InterPro" id="IPR029044">
    <property type="entry name" value="Nucleotide-diphossugar_trans"/>
</dbReference>
<keyword evidence="1" id="KW-0802">TPR repeat</keyword>
<evidence type="ECO:0000256" key="1">
    <source>
        <dbReference type="PROSITE-ProRule" id="PRU00339"/>
    </source>
</evidence>
<name>A0A926DF94_9FIRM</name>
<dbReference type="InterPro" id="IPR011990">
    <property type="entry name" value="TPR-like_helical_dom_sf"/>
</dbReference>
<evidence type="ECO:0000313" key="4">
    <source>
        <dbReference type="Proteomes" id="UP000617951"/>
    </source>
</evidence>
<dbReference type="EMBL" id="JACRSS010000001">
    <property type="protein sequence ID" value="MBC8537578.1"/>
    <property type="molecule type" value="Genomic_DNA"/>
</dbReference>
<dbReference type="Gene3D" id="1.25.40.10">
    <property type="entry name" value="Tetratricopeptide repeat domain"/>
    <property type="match status" value="1"/>
</dbReference>
<dbReference type="SUPFAM" id="SSF48452">
    <property type="entry name" value="TPR-like"/>
    <property type="match status" value="1"/>
</dbReference>
<dbReference type="PANTHER" id="PTHR43630">
    <property type="entry name" value="POLY-BETA-1,6-N-ACETYL-D-GLUCOSAMINE SYNTHASE"/>
    <property type="match status" value="1"/>
</dbReference>
<dbReference type="SMART" id="SM00028">
    <property type="entry name" value="TPR"/>
    <property type="match status" value="3"/>
</dbReference>